<dbReference type="InterPro" id="IPR032675">
    <property type="entry name" value="LRR_dom_sf"/>
</dbReference>
<gene>
    <name evidence="1" type="ORF">BG015_009781</name>
</gene>
<proteinExistence type="predicted"/>
<dbReference type="SUPFAM" id="SSF52047">
    <property type="entry name" value="RNI-like"/>
    <property type="match status" value="1"/>
</dbReference>
<dbReference type="AlphaFoldDB" id="A0A9P5V9P7"/>
<dbReference type="EMBL" id="JAAAUQ010000652">
    <property type="protein sequence ID" value="KAF9148485.1"/>
    <property type="molecule type" value="Genomic_DNA"/>
</dbReference>
<evidence type="ECO:0000313" key="2">
    <source>
        <dbReference type="Proteomes" id="UP000748756"/>
    </source>
</evidence>
<evidence type="ECO:0000313" key="1">
    <source>
        <dbReference type="EMBL" id="KAF9148485.1"/>
    </source>
</evidence>
<name>A0A9P5V9P7_9FUNG</name>
<protein>
    <recommendedName>
        <fullName evidence="3">F-box domain-containing protein</fullName>
    </recommendedName>
</protein>
<dbReference type="Gene3D" id="3.80.10.10">
    <property type="entry name" value="Ribonuclease Inhibitor"/>
    <property type="match status" value="1"/>
</dbReference>
<dbReference type="Proteomes" id="UP000748756">
    <property type="component" value="Unassembled WGS sequence"/>
</dbReference>
<evidence type="ECO:0008006" key="3">
    <source>
        <dbReference type="Google" id="ProtNLM"/>
    </source>
</evidence>
<comment type="caution">
    <text evidence="1">The sequence shown here is derived from an EMBL/GenBank/DDBJ whole genome shotgun (WGS) entry which is preliminary data.</text>
</comment>
<keyword evidence="2" id="KW-1185">Reference proteome</keyword>
<reference evidence="1" key="1">
    <citation type="journal article" date="2020" name="Fungal Divers.">
        <title>Resolving the Mortierellaceae phylogeny through synthesis of multi-gene phylogenetics and phylogenomics.</title>
        <authorList>
            <person name="Vandepol N."/>
            <person name="Liber J."/>
            <person name="Desiro A."/>
            <person name="Na H."/>
            <person name="Kennedy M."/>
            <person name="Barry K."/>
            <person name="Grigoriev I.V."/>
            <person name="Miller A.N."/>
            <person name="O'Donnell K."/>
            <person name="Stajich J.E."/>
            <person name="Bonito G."/>
        </authorList>
    </citation>
    <scope>NUCLEOTIDE SEQUENCE</scope>
    <source>
        <strain evidence="1">NRRL 6426</strain>
    </source>
</reference>
<organism evidence="1 2">
    <name type="scientific">Linnemannia schmuckeri</name>
    <dbReference type="NCBI Taxonomy" id="64567"/>
    <lineage>
        <taxon>Eukaryota</taxon>
        <taxon>Fungi</taxon>
        <taxon>Fungi incertae sedis</taxon>
        <taxon>Mucoromycota</taxon>
        <taxon>Mortierellomycotina</taxon>
        <taxon>Mortierellomycetes</taxon>
        <taxon>Mortierellales</taxon>
        <taxon>Mortierellaceae</taxon>
        <taxon>Linnemannia</taxon>
    </lineage>
</organism>
<dbReference type="OrthoDB" id="2360932at2759"/>
<sequence>MDTIKRPVHLLELPEIRTRIAFFLCNSDCISCMRVNKAWHKDFAGSVWHTIDFEKSESFSHVAPATIVKYGHLIRQVKNVAKEEHLFLLQRSNVSSLIRLGFLVTNNPRPQGLFYDIFRRNKSTLRVFDVSSRLIEATTYSEQLQNKALFLSIDLPASGSKLTHLYLGGLCLTRANFSDVLRCSPHLQSVKLIDNIFYSHDPSFEVFRHQGVKMLSAPLSQVWITKRHTPNAPSLLIHFPQLETWENITHCVPEMPISALALQNELNHHCPRLNTVHFDDEESDPMAIAIIYVKALAGIKDCQLWYKTLNQTSFLGIFGHKETLTHIRLDCFTPDVPIVSMSDPNPSVKSLVSIIFQICPLLEVFSAKAHQMDIAAAEKYKWVCGGLRELSIRFKGLDTVPAVDDCLERLSLLHSRDGGLRHEIGGNYIGADSVGYRVCRKLLSIKKLKTVWLGTRNYYLATS</sequence>
<accession>A0A9P5V9P7</accession>